<dbReference type="Gene3D" id="3.20.110.10">
    <property type="entry name" value="Glycoside hydrolase 38, N terminal domain"/>
    <property type="match status" value="1"/>
</dbReference>
<name>A0ABN9LL26_9NEOB</name>
<dbReference type="InterPro" id="IPR000602">
    <property type="entry name" value="Glyco_hydro_38_N"/>
</dbReference>
<dbReference type="Gene3D" id="1.20.1270.50">
    <property type="entry name" value="Glycoside hydrolase family 38, central domain"/>
    <property type="match status" value="1"/>
</dbReference>
<feature type="domain" description="Glycoside hydrolase family 38 N-terminal" evidence="3">
    <location>
        <begin position="39"/>
        <end position="195"/>
    </location>
</feature>
<dbReference type="PANTHER" id="PTHR11607">
    <property type="entry name" value="ALPHA-MANNOSIDASE"/>
    <property type="match status" value="1"/>
</dbReference>
<dbReference type="InterPro" id="IPR027291">
    <property type="entry name" value="Glyco_hydro_38_N_sf"/>
</dbReference>
<dbReference type="EMBL" id="CAUEEQ010020059">
    <property type="protein sequence ID" value="CAJ0942475.1"/>
    <property type="molecule type" value="Genomic_DNA"/>
</dbReference>
<dbReference type="Proteomes" id="UP001176940">
    <property type="component" value="Unassembled WGS sequence"/>
</dbReference>
<keyword evidence="1" id="KW-0378">Hydrolase</keyword>
<gene>
    <name evidence="4" type="ORF">RIMI_LOCUS9610486</name>
</gene>
<dbReference type="InterPro" id="IPR028995">
    <property type="entry name" value="Glyco_hydro_57/38_cen_sf"/>
</dbReference>
<dbReference type="InterPro" id="IPR037094">
    <property type="entry name" value="Glyco_hydro_38_cen_sf"/>
</dbReference>
<dbReference type="PANTHER" id="PTHR11607:SF69">
    <property type="entry name" value="ALPHA-MANNOSIDASE 2"/>
    <property type="match status" value="1"/>
</dbReference>
<dbReference type="InterPro" id="IPR011330">
    <property type="entry name" value="Glyco_hydro/deAcase_b/a-brl"/>
</dbReference>
<feature type="non-terminal residue" evidence="4">
    <location>
        <position position="251"/>
    </location>
</feature>
<comment type="caution">
    <text evidence="4">The sequence shown here is derived from an EMBL/GenBank/DDBJ whole genome shotgun (WGS) entry which is preliminary data.</text>
</comment>
<evidence type="ECO:0000313" key="4">
    <source>
        <dbReference type="EMBL" id="CAJ0942475.1"/>
    </source>
</evidence>
<keyword evidence="5" id="KW-1185">Reference proteome</keyword>
<evidence type="ECO:0000259" key="3">
    <source>
        <dbReference type="Pfam" id="PF01074"/>
    </source>
</evidence>
<dbReference type="SUPFAM" id="SSF88713">
    <property type="entry name" value="Glycoside hydrolase/deacetylase"/>
    <property type="match status" value="1"/>
</dbReference>
<keyword evidence="2" id="KW-0326">Glycosidase</keyword>
<proteinExistence type="predicted"/>
<accession>A0ABN9LL26</accession>
<dbReference type="SUPFAM" id="SSF88688">
    <property type="entry name" value="Families 57/38 glycoside transferase middle domain"/>
    <property type="match status" value="1"/>
</dbReference>
<evidence type="ECO:0000256" key="1">
    <source>
        <dbReference type="ARBA" id="ARBA00022801"/>
    </source>
</evidence>
<reference evidence="4" key="1">
    <citation type="submission" date="2023-07" db="EMBL/GenBank/DDBJ databases">
        <authorList>
            <person name="Stuckert A."/>
        </authorList>
    </citation>
    <scope>NUCLEOTIDE SEQUENCE</scope>
</reference>
<evidence type="ECO:0000313" key="5">
    <source>
        <dbReference type="Proteomes" id="UP001176940"/>
    </source>
</evidence>
<dbReference type="Pfam" id="PF01074">
    <property type="entry name" value="Glyco_hydro_38N"/>
    <property type="match status" value="1"/>
</dbReference>
<organism evidence="4 5">
    <name type="scientific">Ranitomeya imitator</name>
    <name type="common">mimic poison frog</name>
    <dbReference type="NCBI Taxonomy" id="111125"/>
    <lineage>
        <taxon>Eukaryota</taxon>
        <taxon>Metazoa</taxon>
        <taxon>Chordata</taxon>
        <taxon>Craniata</taxon>
        <taxon>Vertebrata</taxon>
        <taxon>Euteleostomi</taxon>
        <taxon>Amphibia</taxon>
        <taxon>Batrachia</taxon>
        <taxon>Anura</taxon>
        <taxon>Neobatrachia</taxon>
        <taxon>Hyloidea</taxon>
        <taxon>Dendrobatidae</taxon>
        <taxon>Dendrobatinae</taxon>
        <taxon>Ranitomeya</taxon>
    </lineage>
</organism>
<dbReference type="InterPro" id="IPR050843">
    <property type="entry name" value="Glycosyl_Hydrlase_38"/>
</dbReference>
<evidence type="ECO:0000256" key="2">
    <source>
        <dbReference type="ARBA" id="ARBA00023295"/>
    </source>
</evidence>
<sequence>MAANYACTRTATEARKRTSSYEDGRRRTTAGPPLDLGGSTNILCHMMPFYSYDVPHTCGPDPKICCQFDFKRLPGGRINCPWRVPPEPINEGNVEHRAWMLLDQYRKKSKLFRTKVLLVPLGDDFRYSDSSEWDQQYQNYQKLFDYMNSHPELHVKAKFGTLSDFFGALRRTSNIDESSSPSFFPVVSGDFFTYADRDDHYWSGYFTSRPFYKRIERVMASHLRQGFGAHTAKYCVGSVIYRVAAIYYMGS</sequence>
<protein>
    <recommendedName>
        <fullName evidence="3">Glycoside hydrolase family 38 N-terminal domain-containing protein</fullName>
    </recommendedName>
</protein>